<dbReference type="PANTHER" id="PTHR31973:SF187">
    <property type="entry name" value="MUTATOR TRANSPOSASE MUDRA PROTEIN"/>
    <property type="match status" value="1"/>
</dbReference>
<dbReference type="Proteomes" id="UP000593568">
    <property type="component" value="Unassembled WGS sequence"/>
</dbReference>
<proteinExistence type="predicted"/>
<evidence type="ECO:0000313" key="3">
    <source>
        <dbReference type="Proteomes" id="UP000593568"/>
    </source>
</evidence>
<evidence type="ECO:0000256" key="1">
    <source>
        <dbReference type="SAM" id="MobiDB-lite"/>
    </source>
</evidence>
<dbReference type="EMBL" id="JABEZW010000011">
    <property type="protein sequence ID" value="MBA0780189.1"/>
    <property type="molecule type" value="Genomic_DNA"/>
</dbReference>
<feature type="region of interest" description="Disordered" evidence="1">
    <location>
        <begin position="1"/>
        <end position="52"/>
    </location>
</feature>
<keyword evidence="3" id="KW-1185">Reference proteome</keyword>
<accession>A0A7J9F4F2</accession>
<gene>
    <name evidence="2" type="ORF">Gotri_004328</name>
</gene>
<evidence type="ECO:0000313" key="2">
    <source>
        <dbReference type="EMBL" id="MBA0780189.1"/>
    </source>
</evidence>
<protein>
    <recommendedName>
        <fullName evidence="4">Transposase MuDR plant domain-containing protein</fullName>
    </recommendedName>
</protein>
<sequence>DGGGEEGVDVAVNEGGESDVGDEEGVREVEGKTSGNGNETILVETESESSREQFEAEVFEEVNGEGLNDSVGREEDGNETEYFDSDDHGSILESEDDDNTKVCRRSSFCTYNPNSASPHFCIGMLFKDGEQFKSVIRKYSMCCRRELKIIRNEPNRVKSFHYEHNCCVSFRSKMVNLKVIVEHFEATIGDHPKMKVREIERRVASEMHVNVNMKRCRRAKKMVKDKLAVNFVHEFAMLWDDAGELRLKNLGSTIKMAMNRVTPKSPPHFKRFYIDFKVMKRGWKEGCKLILGLDDCFLKGPFKGELLATGECIGSWAWFISLLTADLGMEDGFGNTIISDQQKDLQIAINDILLGVEHKNYARHVLSNWSGVAKELLSKNSKAWTKAFQGLHSVSDIVDNNLCEAFNFSIMESRFKSIITMLEEIRFNMMIEIMAKRKQCSSWKYNYGPVIKKKFDDSKKEGVD</sequence>
<dbReference type="PANTHER" id="PTHR31973">
    <property type="entry name" value="POLYPROTEIN, PUTATIVE-RELATED"/>
    <property type="match status" value="1"/>
</dbReference>
<name>A0A7J9F4F2_9ROSI</name>
<feature type="region of interest" description="Disordered" evidence="1">
    <location>
        <begin position="67"/>
        <end position="95"/>
    </location>
</feature>
<comment type="caution">
    <text evidence="2">The sequence shown here is derived from an EMBL/GenBank/DDBJ whole genome shotgun (WGS) entry which is preliminary data.</text>
</comment>
<feature type="non-terminal residue" evidence="2">
    <location>
        <position position="464"/>
    </location>
</feature>
<evidence type="ECO:0008006" key="4">
    <source>
        <dbReference type="Google" id="ProtNLM"/>
    </source>
</evidence>
<dbReference type="AlphaFoldDB" id="A0A7J9F4F2"/>
<reference evidence="2 3" key="1">
    <citation type="journal article" date="2019" name="Genome Biol. Evol.">
        <title>Insights into the evolution of the New World diploid cottons (Gossypium, subgenus Houzingenia) based on genome sequencing.</title>
        <authorList>
            <person name="Grover C.E."/>
            <person name="Arick M.A. 2nd"/>
            <person name="Thrash A."/>
            <person name="Conover J.L."/>
            <person name="Sanders W.S."/>
            <person name="Peterson D.G."/>
            <person name="Frelichowski J.E."/>
            <person name="Scheffler J.A."/>
            <person name="Scheffler B.E."/>
            <person name="Wendel J.F."/>
        </authorList>
    </citation>
    <scope>NUCLEOTIDE SEQUENCE [LARGE SCALE GENOMIC DNA]</scope>
    <source>
        <strain evidence="2">8</strain>
        <tissue evidence="2">Leaf</tissue>
    </source>
</reference>
<organism evidence="2 3">
    <name type="scientific">Gossypium trilobum</name>
    <dbReference type="NCBI Taxonomy" id="34281"/>
    <lineage>
        <taxon>Eukaryota</taxon>
        <taxon>Viridiplantae</taxon>
        <taxon>Streptophyta</taxon>
        <taxon>Embryophyta</taxon>
        <taxon>Tracheophyta</taxon>
        <taxon>Spermatophyta</taxon>
        <taxon>Magnoliopsida</taxon>
        <taxon>eudicotyledons</taxon>
        <taxon>Gunneridae</taxon>
        <taxon>Pentapetalae</taxon>
        <taxon>rosids</taxon>
        <taxon>malvids</taxon>
        <taxon>Malvales</taxon>
        <taxon>Malvaceae</taxon>
        <taxon>Malvoideae</taxon>
        <taxon>Gossypium</taxon>
    </lineage>
</organism>